<comment type="catalytic activity">
    <reaction evidence="9">
        <text>DNA(n) + a 2'-deoxyribonucleoside 5'-triphosphate = DNA(n+1) + diphosphate</text>
        <dbReference type="Rhea" id="RHEA:22508"/>
        <dbReference type="Rhea" id="RHEA-COMP:17339"/>
        <dbReference type="Rhea" id="RHEA-COMP:17340"/>
        <dbReference type="ChEBI" id="CHEBI:33019"/>
        <dbReference type="ChEBI" id="CHEBI:61560"/>
        <dbReference type="ChEBI" id="CHEBI:173112"/>
        <dbReference type="EC" id="2.7.7.7"/>
    </reaction>
</comment>
<evidence type="ECO:0000256" key="1">
    <source>
        <dbReference type="ARBA" id="ARBA00005755"/>
    </source>
</evidence>
<dbReference type="Proteomes" id="UP000054270">
    <property type="component" value="Unassembled WGS sequence"/>
</dbReference>
<evidence type="ECO:0000256" key="3">
    <source>
        <dbReference type="ARBA" id="ARBA00022679"/>
    </source>
</evidence>
<evidence type="ECO:0000256" key="2">
    <source>
        <dbReference type="ARBA" id="ARBA00012417"/>
    </source>
</evidence>
<evidence type="ECO:0000256" key="9">
    <source>
        <dbReference type="ARBA" id="ARBA00049244"/>
    </source>
</evidence>
<reference evidence="12" key="1">
    <citation type="submission" date="2014-04" db="EMBL/GenBank/DDBJ databases">
        <title>Evolutionary Origins and Diversification of the Mycorrhizal Mutualists.</title>
        <authorList>
            <consortium name="DOE Joint Genome Institute"/>
            <consortium name="Mycorrhizal Genomics Consortium"/>
            <person name="Kohler A."/>
            <person name="Kuo A."/>
            <person name="Nagy L.G."/>
            <person name="Floudas D."/>
            <person name="Copeland A."/>
            <person name="Barry K.W."/>
            <person name="Cichocki N."/>
            <person name="Veneault-Fourrey C."/>
            <person name="LaButti K."/>
            <person name="Lindquist E.A."/>
            <person name="Lipzen A."/>
            <person name="Lundell T."/>
            <person name="Morin E."/>
            <person name="Murat C."/>
            <person name="Riley R."/>
            <person name="Ohm R."/>
            <person name="Sun H."/>
            <person name="Tunlid A."/>
            <person name="Henrissat B."/>
            <person name="Grigoriev I.V."/>
            <person name="Hibbett D.S."/>
            <person name="Martin F."/>
        </authorList>
    </citation>
    <scope>NUCLEOTIDE SEQUENCE [LARGE SCALE GENOMIC DNA]</scope>
    <source>
        <strain evidence="12">FD-334 SS-4</strain>
    </source>
</reference>
<feature type="domain" description="DNA-directed DNA polymerase family B exonuclease" evidence="10">
    <location>
        <begin position="140"/>
        <end position="373"/>
    </location>
</feature>
<evidence type="ECO:0000256" key="5">
    <source>
        <dbReference type="ARBA" id="ARBA00022705"/>
    </source>
</evidence>
<dbReference type="PANTHER" id="PTHR10322">
    <property type="entry name" value="DNA POLYMERASE CATALYTIC SUBUNIT"/>
    <property type="match status" value="1"/>
</dbReference>
<evidence type="ECO:0000256" key="4">
    <source>
        <dbReference type="ARBA" id="ARBA00022695"/>
    </source>
</evidence>
<dbReference type="GO" id="GO:0003887">
    <property type="term" value="F:DNA-directed DNA polymerase activity"/>
    <property type="evidence" value="ECO:0007669"/>
    <property type="project" value="UniProtKB-KW"/>
</dbReference>
<keyword evidence="4" id="KW-0548">Nucleotidyltransferase</keyword>
<keyword evidence="5" id="KW-0235">DNA replication</keyword>
<dbReference type="Gene3D" id="3.30.420.10">
    <property type="entry name" value="Ribonuclease H-like superfamily/Ribonuclease H"/>
    <property type="match status" value="1"/>
</dbReference>
<dbReference type="AlphaFoldDB" id="A0A0D2PN08"/>
<gene>
    <name evidence="11" type="ORF">HYPSUDRAFT_166097</name>
</gene>
<dbReference type="GO" id="GO:0045004">
    <property type="term" value="P:DNA replication proofreading"/>
    <property type="evidence" value="ECO:0007669"/>
    <property type="project" value="TreeGrafter"/>
</dbReference>
<proteinExistence type="inferred from homology"/>
<protein>
    <recommendedName>
        <fullName evidence="8">DNA polymerase delta catalytic subunit</fullName>
        <ecNumber evidence="2">2.7.7.7</ecNumber>
    </recommendedName>
</protein>
<keyword evidence="12" id="KW-1185">Reference proteome</keyword>
<keyword evidence="7" id="KW-0238">DNA-binding</keyword>
<dbReference type="OMA" id="EELFCAN"/>
<dbReference type="EC" id="2.7.7.7" evidence="2"/>
<sequence>MRPALPNPGQEKHITFQHIEVRENNQPSGRSEIHLFGVTKASHSILVRVLGFEHYFYYPAPQGISEDDLGCLKEYINECLVEIAISEIELESQSVSRAREPLLFLKIYLFDHRQMRRYKHFLTSGACEYRNIFSSPELSYETTVPYFLRFMLDNGITPMSWIQIPAKRYTRIASERAVSFCQLEVTVPFESLLKCKPVENSEKSAPFRILSFDLECNVRPDGQFSNAQDQEVVQIGNMVSTYGSEEEPFSRTIFTLGSCSAISGSQVFSFEDESKMLMAWKKFFIEVDPDIVTGYNITQFDIPYLLNRARALMLRDFPFLGRIKASPQRLVLRQPNFLECPGYDGRLLLDVYHHIRENHPGLEGQGAYKLSAVSEHFLKDRKEDIHYTEIPRLQSESADTRRQLAVYCLKDVYLPLRLMKKLKCFEREVNEAKDAHVPYNALRVSRSLKVIARRYRDAMDRECILVDAQ</sequence>
<evidence type="ECO:0000256" key="7">
    <source>
        <dbReference type="ARBA" id="ARBA00023125"/>
    </source>
</evidence>
<dbReference type="Gene3D" id="3.30.342.10">
    <property type="entry name" value="DNA Polymerase, chain B, domain 1"/>
    <property type="match status" value="1"/>
</dbReference>
<dbReference type="GO" id="GO:0003677">
    <property type="term" value="F:DNA binding"/>
    <property type="evidence" value="ECO:0007669"/>
    <property type="project" value="UniProtKB-KW"/>
</dbReference>
<keyword evidence="3" id="KW-0808">Transferase</keyword>
<dbReference type="STRING" id="945553.A0A0D2PN08"/>
<dbReference type="InterPro" id="IPR050240">
    <property type="entry name" value="DNA_pol_type-B"/>
</dbReference>
<evidence type="ECO:0000313" key="11">
    <source>
        <dbReference type="EMBL" id="KJA21235.1"/>
    </source>
</evidence>
<dbReference type="OrthoDB" id="2414538at2759"/>
<dbReference type="PANTHER" id="PTHR10322:SF23">
    <property type="entry name" value="DNA POLYMERASE DELTA CATALYTIC SUBUNIT"/>
    <property type="match status" value="1"/>
</dbReference>
<dbReference type="FunFam" id="3.30.420.10:FF:000004">
    <property type="entry name" value="DNA polymerase"/>
    <property type="match status" value="1"/>
</dbReference>
<dbReference type="GO" id="GO:0006297">
    <property type="term" value="P:nucleotide-excision repair, DNA gap filling"/>
    <property type="evidence" value="ECO:0007669"/>
    <property type="project" value="TreeGrafter"/>
</dbReference>
<dbReference type="SUPFAM" id="SSF53098">
    <property type="entry name" value="Ribonuclease H-like"/>
    <property type="match status" value="1"/>
</dbReference>
<evidence type="ECO:0000256" key="6">
    <source>
        <dbReference type="ARBA" id="ARBA00022932"/>
    </source>
</evidence>
<evidence type="ECO:0000256" key="8">
    <source>
        <dbReference type="ARBA" id="ARBA00024411"/>
    </source>
</evidence>
<name>A0A0D2PN08_HYPSF</name>
<dbReference type="GO" id="GO:0006287">
    <property type="term" value="P:base-excision repair, gap-filling"/>
    <property type="evidence" value="ECO:0007669"/>
    <property type="project" value="TreeGrafter"/>
</dbReference>
<evidence type="ECO:0000313" key="12">
    <source>
        <dbReference type="Proteomes" id="UP000054270"/>
    </source>
</evidence>
<keyword evidence="6" id="KW-0239">DNA-directed DNA polymerase</keyword>
<dbReference type="GO" id="GO:0043625">
    <property type="term" value="C:delta DNA polymerase complex"/>
    <property type="evidence" value="ECO:0007669"/>
    <property type="project" value="TreeGrafter"/>
</dbReference>
<dbReference type="InterPro" id="IPR012337">
    <property type="entry name" value="RNaseH-like_sf"/>
</dbReference>
<organism evidence="11 12">
    <name type="scientific">Hypholoma sublateritium (strain FD-334 SS-4)</name>
    <dbReference type="NCBI Taxonomy" id="945553"/>
    <lineage>
        <taxon>Eukaryota</taxon>
        <taxon>Fungi</taxon>
        <taxon>Dikarya</taxon>
        <taxon>Basidiomycota</taxon>
        <taxon>Agaricomycotina</taxon>
        <taxon>Agaricomycetes</taxon>
        <taxon>Agaricomycetidae</taxon>
        <taxon>Agaricales</taxon>
        <taxon>Agaricineae</taxon>
        <taxon>Strophariaceae</taxon>
        <taxon>Hypholoma</taxon>
    </lineage>
</organism>
<evidence type="ECO:0000259" key="10">
    <source>
        <dbReference type="Pfam" id="PF03104"/>
    </source>
</evidence>
<dbReference type="GO" id="GO:0008296">
    <property type="term" value="F:3'-5'-DNA exonuclease activity"/>
    <property type="evidence" value="ECO:0007669"/>
    <property type="project" value="TreeGrafter"/>
</dbReference>
<dbReference type="EMBL" id="KN817560">
    <property type="protein sequence ID" value="KJA21235.1"/>
    <property type="molecule type" value="Genomic_DNA"/>
</dbReference>
<dbReference type="InterPro" id="IPR036397">
    <property type="entry name" value="RNaseH_sf"/>
</dbReference>
<dbReference type="InterPro" id="IPR006133">
    <property type="entry name" value="DNA-dir_DNA_pol_B_exonuc"/>
</dbReference>
<dbReference type="Pfam" id="PF03104">
    <property type="entry name" value="DNA_pol_B_exo1"/>
    <property type="match status" value="1"/>
</dbReference>
<accession>A0A0D2PN08</accession>
<comment type="similarity">
    <text evidence="1">Belongs to the DNA polymerase type-B family.</text>
</comment>